<organism evidence="4 5">
    <name type="scientific">Ornithinimicrobium humiphilum</name>
    <dbReference type="NCBI Taxonomy" id="125288"/>
    <lineage>
        <taxon>Bacteria</taxon>
        <taxon>Bacillati</taxon>
        <taxon>Actinomycetota</taxon>
        <taxon>Actinomycetes</taxon>
        <taxon>Micrococcales</taxon>
        <taxon>Ornithinimicrobiaceae</taxon>
        <taxon>Ornithinimicrobium</taxon>
    </lineage>
</organism>
<dbReference type="EMBL" id="VFPU01000001">
    <property type="protein sequence ID" value="TQM96865.1"/>
    <property type="molecule type" value="Genomic_DNA"/>
</dbReference>
<dbReference type="Pfam" id="PF19187">
    <property type="entry name" value="HTH_PafC"/>
    <property type="match status" value="1"/>
</dbReference>
<proteinExistence type="predicted"/>
<name>A0A543KP61_9MICO</name>
<dbReference type="InterPro" id="IPR028349">
    <property type="entry name" value="PafC-like"/>
</dbReference>
<reference evidence="4 5" key="1">
    <citation type="submission" date="2019-06" db="EMBL/GenBank/DDBJ databases">
        <title>Sequencing the genomes of 1000 actinobacteria strains.</title>
        <authorList>
            <person name="Klenk H.-P."/>
        </authorList>
    </citation>
    <scope>NUCLEOTIDE SEQUENCE [LARGE SCALE GENOMIC DNA]</scope>
    <source>
        <strain evidence="4 5">DSM 12362</strain>
    </source>
</reference>
<dbReference type="InterPro" id="IPR057727">
    <property type="entry name" value="WCX_dom"/>
</dbReference>
<dbReference type="InterPro" id="IPR026881">
    <property type="entry name" value="WYL_dom"/>
</dbReference>
<dbReference type="RefSeq" id="WP_141818421.1">
    <property type="nucleotide sequence ID" value="NZ_BAAAIL010000004.1"/>
</dbReference>
<keyword evidence="4" id="KW-0647">Proteasome</keyword>
<dbReference type="OrthoDB" id="3268930at2"/>
<comment type="caution">
    <text evidence="4">The sequence shown here is derived from an EMBL/GenBank/DDBJ whole genome shotgun (WGS) entry which is preliminary data.</text>
</comment>
<sequence length="328" mass="35566">MSTFESATARLSRLLTMVPWLLNRQGIDLASAAAELGVSEQQVVDDLQVLFVCGTPGHYPDDLIDAQWEGGKVFVSNADTIARPLRLGRDEALALVVALRALAHTPGLARSDAVERALAKLEQAAGDAAGAAGQVSVDLEPSLPEELVASVRRALTEGRRVHLRYHVASRDETTERDVDPLRVVSVDGRWYLEGWCHRARGVRLFRLDRVEDLQVLDAPSTPPADLPERDLSRGAFLGSPDDLTVTLHLEASSAWVAESFPVESVTELDEGRLEVEMRVGDPRWLHRLVRRQGGGVRVVGPPEVVAEVVRQARAALDGASAGDDPAPV</sequence>
<dbReference type="Pfam" id="PF25583">
    <property type="entry name" value="WCX"/>
    <property type="match status" value="1"/>
</dbReference>
<dbReference type="AlphaFoldDB" id="A0A543KP61"/>
<dbReference type="PANTHER" id="PTHR34580:SF1">
    <property type="entry name" value="PROTEIN PAFC"/>
    <property type="match status" value="1"/>
</dbReference>
<evidence type="ECO:0000259" key="3">
    <source>
        <dbReference type="Pfam" id="PF25583"/>
    </source>
</evidence>
<dbReference type="InterPro" id="IPR051534">
    <property type="entry name" value="CBASS_pafABC_assoc_protein"/>
</dbReference>
<dbReference type="PANTHER" id="PTHR34580">
    <property type="match status" value="1"/>
</dbReference>
<gene>
    <name evidence="4" type="ORF">FB476_1758</name>
</gene>
<evidence type="ECO:0000259" key="2">
    <source>
        <dbReference type="Pfam" id="PF19187"/>
    </source>
</evidence>
<dbReference type="Pfam" id="PF13280">
    <property type="entry name" value="WYL"/>
    <property type="match status" value="1"/>
</dbReference>
<evidence type="ECO:0000313" key="4">
    <source>
        <dbReference type="EMBL" id="TQM96865.1"/>
    </source>
</evidence>
<feature type="domain" description="WYL" evidence="1">
    <location>
        <begin position="147"/>
        <end position="215"/>
    </location>
</feature>
<dbReference type="PIRSF" id="PIRSF016838">
    <property type="entry name" value="PafC"/>
    <property type="match status" value="1"/>
</dbReference>
<feature type="domain" description="WCX" evidence="3">
    <location>
        <begin position="243"/>
        <end position="316"/>
    </location>
</feature>
<protein>
    <submittedName>
        <fullName evidence="4">Proteasome accessory factor C</fullName>
    </submittedName>
</protein>
<evidence type="ECO:0000259" key="1">
    <source>
        <dbReference type="Pfam" id="PF13280"/>
    </source>
</evidence>
<dbReference type="GO" id="GO:0000502">
    <property type="term" value="C:proteasome complex"/>
    <property type="evidence" value="ECO:0007669"/>
    <property type="project" value="UniProtKB-KW"/>
</dbReference>
<dbReference type="InterPro" id="IPR043839">
    <property type="entry name" value="PafC_HTH"/>
</dbReference>
<dbReference type="PROSITE" id="PS52050">
    <property type="entry name" value="WYL"/>
    <property type="match status" value="1"/>
</dbReference>
<dbReference type="Proteomes" id="UP000315133">
    <property type="component" value="Unassembled WGS sequence"/>
</dbReference>
<evidence type="ECO:0000313" key="5">
    <source>
        <dbReference type="Proteomes" id="UP000315133"/>
    </source>
</evidence>
<accession>A0A543KP61</accession>
<feature type="domain" description="PafC HTH" evidence="2">
    <location>
        <begin position="10"/>
        <end position="123"/>
    </location>
</feature>
<keyword evidence="5" id="KW-1185">Reference proteome</keyword>